<feature type="region of interest" description="Disordered" evidence="1">
    <location>
        <begin position="48"/>
        <end position="67"/>
    </location>
</feature>
<dbReference type="InterPro" id="IPR025506">
    <property type="entry name" value="Abi_alpha"/>
</dbReference>
<accession>A0A1Q4HNA3</accession>
<dbReference type="STRING" id="53378.BRW65_24585"/>
<comment type="caution">
    <text evidence="2">The sequence shown here is derived from an EMBL/GenBank/DDBJ whole genome shotgun (WGS) entry which is preliminary data.</text>
</comment>
<feature type="compositionally biased region" description="Basic and acidic residues" evidence="1">
    <location>
        <begin position="54"/>
        <end position="64"/>
    </location>
</feature>
<evidence type="ECO:0000256" key="1">
    <source>
        <dbReference type="SAM" id="MobiDB-lite"/>
    </source>
</evidence>
<dbReference type="AlphaFoldDB" id="A0A1Q4HNA3"/>
<dbReference type="EMBL" id="MPNT01000032">
    <property type="protein sequence ID" value="OJZ68922.1"/>
    <property type="molecule type" value="Genomic_DNA"/>
</dbReference>
<evidence type="ECO:0000313" key="3">
    <source>
        <dbReference type="Proteomes" id="UP000186438"/>
    </source>
</evidence>
<gene>
    <name evidence="2" type="ORF">BRW65_24585</name>
</gene>
<organism evidence="2 3">
    <name type="scientific">Mycobacterium paraffinicum</name>
    <dbReference type="NCBI Taxonomy" id="53378"/>
    <lineage>
        <taxon>Bacteria</taxon>
        <taxon>Bacillati</taxon>
        <taxon>Actinomycetota</taxon>
        <taxon>Actinomycetes</taxon>
        <taxon>Mycobacteriales</taxon>
        <taxon>Mycobacteriaceae</taxon>
        <taxon>Mycobacterium</taxon>
    </lineage>
</organism>
<proteinExistence type="predicted"/>
<dbReference type="Proteomes" id="UP000186438">
    <property type="component" value="Unassembled WGS sequence"/>
</dbReference>
<dbReference type="Gene3D" id="3.30.110.190">
    <property type="match status" value="1"/>
</dbReference>
<evidence type="ECO:0008006" key="4">
    <source>
        <dbReference type="Google" id="ProtNLM"/>
    </source>
</evidence>
<protein>
    <recommendedName>
        <fullName evidence="4">DUF4393 domain-containing protein</fullName>
    </recommendedName>
</protein>
<evidence type="ECO:0000313" key="2">
    <source>
        <dbReference type="EMBL" id="OJZ68922.1"/>
    </source>
</evidence>
<name>A0A1Q4HNA3_9MYCO</name>
<sequence>MTTNYLANLMRGSFKMAEAVVVGGVVPALFEIERHVVKAIRQHLEQLDAPDSSGSRHSEGEKHAPPLPATVLGSLLERALFYSADDNRNELYSALLQALVPDEARILAAVSDGSAYPVVHVAEPTTTGSNVTVLANASSVGRVAGVSLPSYTPLYLTRMLQAGLVAIGPEGPSTMANDYEVLLADDAVNLAQVKARRGMRGAKVTRRTVSITALGREVWEAAK</sequence>
<keyword evidence="3" id="KW-1185">Reference proteome</keyword>
<dbReference type="RefSeq" id="WP_073879230.1">
    <property type="nucleotide sequence ID" value="NZ_MPNT01000032.1"/>
</dbReference>
<reference evidence="2 3" key="1">
    <citation type="submission" date="2016-11" db="EMBL/GenBank/DDBJ databases">
        <title>Genome sequences of unsequenced Mycobacteria.</title>
        <authorList>
            <person name="Greninger A.L."/>
            <person name="Fang F."/>
            <person name="Jerome K.R."/>
        </authorList>
    </citation>
    <scope>NUCLEOTIDE SEQUENCE [LARGE SCALE GENOMIC DNA]</scope>
    <source>
        <strain evidence="2 3">M11</strain>
    </source>
</reference>
<dbReference type="Pfam" id="PF14337">
    <property type="entry name" value="Abi_alpha"/>
    <property type="match status" value="1"/>
</dbReference>
<dbReference type="OrthoDB" id="7061144at2"/>